<accession>A0A323UVS1</accession>
<reference evidence="2 3" key="1">
    <citation type="submission" date="2018-06" db="EMBL/GenBank/DDBJ databases">
        <title>Azoarcus communis strain SWub3 genome.</title>
        <authorList>
            <person name="Zorraquino Salvo V."/>
            <person name="Toubiana D."/>
            <person name="Blumwald E."/>
        </authorList>
    </citation>
    <scope>NUCLEOTIDE SEQUENCE [LARGE SCALE GENOMIC DNA]</scope>
    <source>
        <strain evidence="2 3">SWub3</strain>
    </source>
</reference>
<dbReference type="SUPFAM" id="SSF50341">
    <property type="entry name" value="CheW-like"/>
    <property type="match status" value="1"/>
</dbReference>
<dbReference type="AlphaFoldDB" id="A0A323UVS1"/>
<dbReference type="Proteomes" id="UP000248259">
    <property type="component" value="Unassembled WGS sequence"/>
</dbReference>
<protein>
    <submittedName>
        <fullName evidence="2">Chemotaxis protein CheW</fullName>
    </submittedName>
</protein>
<dbReference type="PROSITE" id="PS50851">
    <property type="entry name" value="CHEW"/>
    <property type="match status" value="1"/>
</dbReference>
<organism evidence="2 3">
    <name type="scientific">Parazoarcus communis SWub3 = DSM 12120</name>
    <dbReference type="NCBI Taxonomy" id="1121029"/>
    <lineage>
        <taxon>Bacteria</taxon>
        <taxon>Pseudomonadati</taxon>
        <taxon>Pseudomonadota</taxon>
        <taxon>Betaproteobacteria</taxon>
        <taxon>Rhodocyclales</taxon>
        <taxon>Zoogloeaceae</taxon>
        <taxon>Parazoarcus</taxon>
    </lineage>
</organism>
<dbReference type="CDD" id="cd18773">
    <property type="entry name" value="PDC1_HK_sensor"/>
    <property type="match status" value="1"/>
</dbReference>
<sequence length="997" mass="109543">MQIRSWIPQPYATCRLIRAPRLLDCTDSARPSRTAQDYTLIRSDDEKPCCGCHPRPSPASPAIRTRHQYDSCLSDRPEPASISCHRHTTAGLERTAANTHRPAQALTHGQMMSIYKNIDFDDSLSPVVRHLATVHEYRETLQALQGTWDNLTLLGQLSGSGTDMNATREAFATLTADLLNHLGVEIRNKAVQALKSKAQVAVDIMVRNLFERTADIGFLAMDEDVLDFARCICNLLARGEDPETCSTHRQRLEARFNEYVRKYSVYHDIVLFGTDGRILARLDPDGVRGFSTDPLVQDAQTTCNSYVEVFRTTDLFPGAAPSLIYAYRVDDHDGKTLAVLALCFNLENETHRIFANLGHERDWTVLTLLDAEGTVVASSDRYHLPLGATLERVLDADWGIVRFAGREYLAITRPAQAYQGYTGPGWMGHAMIPLEHAFEDHGTGRLSSMPAEITTAVMKSPTLFSAALRNIPCQAEQIQRELNRSVWNGNVRQSKDKGNVGNAFSKVLLWEIGNTGLKTTDVFARSIGNLNETVVSSILDDSAFLASLAIDIMDRNLYERANDCRWWALTTLFSEQLELHPKDPASASTAITAVLEAINALYTVYDNLVVFDANGVVIASSNTRYSHCIGRPLAEEWVRRCLNLEDSQGYVVSAFEPTALYQDRHTYLYAAAIPGVGQQRPIGGIAVVFDAAPQFAAMLHDALPRNSAGDLHPGSLAVFADRQRKVISSTSDRFPIGSTLPLPDALFGIPNGHHGADIVLIDGQYFAVGVSLSAGYREYKSTADAYRNEVAALVFVPLGSTAPAATATQSSIPARAIRLPRRNSDTTTCASTEIATFHIGDECLGIVANQVIEAVDANGITSVPGLPDHVHGVFMYKNRPVLVLDLKDHLRLRSPVEASSYRQVIVVQGRNGEPFGILVHQLGDIPEVANDHIDPVSQLYQSNTALAESVVRLESEAGQAIFIVLSPDRIMSRLLGNRTLASEHDVPARVLREIAQA</sequence>
<dbReference type="PANTHER" id="PTHR22617:SF23">
    <property type="entry name" value="CHEMOTAXIS PROTEIN CHEW"/>
    <property type="match status" value="1"/>
</dbReference>
<comment type="caution">
    <text evidence="2">The sequence shown here is derived from an EMBL/GenBank/DDBJ whole genome shotgun (WGS) entry which is preliminary data.</text>
</comment>
<dbReference type="Gene3D" id="2.30.30.40">
    <property type="entry name" value="SH3 Domains"/>
    <property type="match status" value="1"/>
</dbReference>
<evidence type="ECO:0000313" key="3">
    <source>
        <dbReference type="Proteomes" id="UP000248259"/>
    </source>
</evidence>
<dbReference type="Pfam" id="PF01584">
    <property type="entry name" value="CheW"/>
    <property type="match status" value="1"/>
</dbReference>
<evidence type="ECO:0000313" key="2">
    <source>
        <dbReference type="EMBL" id="PZA16063.1"/>
    </source>
</evidence>
<dbReference type="InterPro" id="IPR036061">
    <property type="entry name" value="CheW-like_dom_sf"/>
</dbReference>
<name>A0A323UVS1_9RHOO</name>
<dbReference type="PANTHER" id="PTHR22617">
    <property type="entry name" value="CHEMOTAXIS SENSOR HISTIDINE KINASE-RELATED"/>
    <property type="match status" value="1"/>
</dbReference>
<feature type="domain" description="CheW-like" evidence="1">
    <location>
        <begin position="831"/>
        <end position="976"/>
    </location>
</feature>
<dbReference type="GO" id="GO:0006935">
    <property type="term" value="P:chemotaxis"/>
    <property type="evidence" value="ECO:0007669"/>
    <property type="project" value="InterPro"/>
</dbReference>
<dbReference type="EMBL" id="QKOE01000009">
    <property type="protein sequence ID" value="PZA16063.1"/>
    <property type="molecule type" value="Genomic_DNA"/>
</dbReference>
<dbReference type="Gene3D" id="2.40.50.180">
    <property type="entry name" value="CheA-289, Domain 4"/>
    <property type="match status" value="1"/>
</dbReference>
<dbReference type="InterPro" id="IPR039315">
    <property type="entry name" value="CheW"/>
</dbReference>
<keyword evidence="3" id="KW-1185">Reference proteome</keyword>
<gene>
    <name evidence="2" type="ORF">DNK49_13680</name>
</gene>
<evidence type="ECO:0000259" key="1">
    <source>
        <dbReference type="PROSITE" id="PS50851"/>
    </source>
</evidence>
<dbReference type="GO" id="GO:0005829">
    <property type="term" value="C:cytosol"/>
    <property type="evidence" value="ECO:0007669"/>
    <property type="project" value="TreeGrafter"/>
</dbReference>
<dbReference type="SMART" id="SM00260">
    <property type="entry name" value="CheW"/>
    <property type="match status" value="1"/>
</dbReference>
<proteinExistence type="predicted"/>
<dbReference type="InterPro" id="IPR002545">
    <property type="entry name" value="CheW-lke_dom"/>
</dbReference>
<dbReference type="OrthoDB" id="9814866at2"/>
<dbReference type="GO" id="GO:0007165">
    <property type="term" value="P:signal transduction"/>
    <property type="evidence" value="ECO:0007669"/>
    <property type="project" value="InterPro"/>
</dbReference>